<dbReference type="PANTHER" id="PTHR43685">
    <property type="entry name" value="GLYCOSYLTRANSFERASE"/>
    <property type="match status" value="1"/>
</dbReference>
<organism evidence="2 3">
    <name type="scientific">Kinneretia aquatilis</name>
    <dbReference type="NCBI Taxonomy" id="2070761"/>
    <lineage>
        <taxon>Bacteria</taxon>
        <taxon>Pseudomonadati</taxon>
        <taxon>Pseudomonadota</taxon>
        <taxon>Betaproteobacteria</taxon>
        <taxon>Burkholderiales</taxon>
        <taxon>Sphaerotilaceae</taxon>
        <taxon>Roseateles</taxon>
    </lineage>
</organism>
<accession>A0A2N8KW20</accession>
<dbReference type="CDD" id="cd00761">
    <property type="entry name" value="Glyco_tranf_GTA_type"/>
    <property type="match status" value="1"/>
</dbReference>
<gene>
    <name evidence="2" type="ORF">C1O66_09055</name>
</gene>
<name>A0A2N8KW20_9BURK</name>
<evidence type="ECO:0000313" key="2">
    <source>
        <dbReference type="EMBL" id="PND37655.1"/>
    </source>
</evidence>
<dbReference type="OrthoDB" id="433681at2"/>
<evidence type="ECO:0000313" key="3">
    <source>
        <dbReference type="Proteomes" id="UP000235916"/>
    </source>
</evidence>
<dbReference type="PANTHER" id="PTHR43685:SF11">
    <property type="entry name" value="GLYCOSYLTRANSFERASE TAGX-RELATED"/>
    <property type="match status" value="1"/>
</dbReference>
<dbReference type="GO" id="GO:0016740">
    <property type="term" value="F:transferase activity"/>
    <property type="evidence" value="ECO:0007669"/>
    <property type="project" value="UniProtKB-KW"/>
</dbReference>
<dbReference type="AlphaFoldDB" id="A0A2N8KW20"/>
<comment type="caution">
    <text evidence="2">The sequence shown here is derived from an EMBL/GenBank/DDBJ whole genome shotgun (WGS) entry which is preliminary data.</text>
</comment>
<proteinExistence type="predicted"/>
<dbReference type="Pfam" id="PF00535">
    <property type="entry name" value="Glycos_transf_2"/>
    <property type="match status" value="1"/>
</dbReference>
<dbReference type="InterPro" id="IPR029044">
    <property type="entry name" value="Nucleotide-diphossugar_trans"/>
</dbReference>
<keyword evidence="2" id="KW-0808">Transferase</keyword>
<dbReference type="InterPro" id="IPR050834">
    <property type="entry name" value="Glycosyltransf_2"/>
</dbReference>
<dbReference type="InterPro" id="IPR001173">
    <property type="entry name" value="Glyco_trans_2-like"/>
</dbReference>
<evidence type="ECO:0000259" key="1">
    <source>
        <dbReference type="Pfam" id="PF00535"/>
    </source>
</evidence>
<sequence length="336" mass="36851">MPRRPCAYASLCKPGPGPIPSSKRACKVPDRSPFWSVVIPLYNKGPYIEATVASVLAQSDPDFEIVVVDDGSTDQGASLVEALPDPRIRLIRQANAGVSAARNQGIQASRGEFVAFLDGDDLYHPECLARLRALHGQFPQACVLGGREQRVAHDDMAGHRFSSLPAQLPCRIVDNLPAEFLRAGLPFSSSSVAVNRHLLASLPFAFPPGESMGEDLDLWFRLAELGPVALIDAQIAVYRVGIADSLMGSYRALELLPVWLRLEQRATEMTAASEVRRASLRLVAEMRLTLARVLVVKGMRTAAVKLWVSGWRAIVGRRWWFTVLILLSPRLAALIR</sequence>
<dbReference type="EMBL" id="POSP01000003">
    <property type="protein sequence ID" value="PND37655.1"/>
    <property type="molecule type" value="Genomic_DNA"/>
</dbReference>
<feature type="domain" description="Glycosyltransferase 2-like" evidence="1">
    <location>
        <begin position="36"/>
        <end position="150"/>
    </location>
</feature>
<keyword evidence="3" id="KW-1185">Reference proteome</keyword>
<reference evidence="2 3" key="1">
    <citation type="submission" date="2018-01" db="EMBL/GenBank/DDBJ databases">
        <title>Draft genome sequence of Paucibacter aquatile CR182 isolated from freshwater of the Nakdong River.</title>
        <authorList>
            <person name="Choi A."/>
            <person name="Chung E.J."/>
        </authorList>
    </citation>
    <scope>NUCLEOTIDE SEQUENCE [LARGE SCALE GENOMIC DNA]</scope>
    <source>
        <strain evidence="2 3">CR182</strain>
    </source>
</reference>
<protein>
    <submittedName>
        <fullName evidence="2">Glycosyl transferase</fullName>
    </submittedName>
</protein>
<dbReference type="Gene3D" id="3.90.550.10">
    <property type="entry name" value="Spore Coat Polysaccharide Biosynthesis Protein SpsA, Chain A"/>
    <property type="match status" value="1"/>
</dbReference>
<dbReference type="Proteomes" id="UP000235916">
    <property type="component" value="Unassembled WGS sequence"/>
</dbReference>
<dbReference type="SUPFAM" id="SSF53448">
    <property type="entry name" value="Nucleotide-diphospho-sugar transferases"/>
    <property type="match status" value="1"/>
</dbReference>